<gene>
    <name evidence="2" type="ORF">Tci_059307</name>
</gene>
<accession>A0A6L2NPK7</accession>
<comment type="caution">
    <text evidence="2">The sequence shown here is derived from an EMBL/GenBank/DDBJ whole genome shotgun (WGS) entry which is preliminary data.</text>
</comment>
<feature type="domain" description="Reverse transcriptase Ty1/copia-type" evidence="1">
    <location>
        <begin position="415"/>
        <end position="492"/>
    </location>
</feature>
<evidence type="ECO:0000259" key="1">
    <source>
        <dbReference type="Pfam" id="PF07727"/>
    </source>
</evidence>
<proteinExistence type="predicted"/>
<sequence length="493" mass="56010">MCLNIDAKEHELGDLGELANYKAALLDPKSKKWLDAINVEMQFMKDNDTGYVFVLNRGVVDWKGTKQSIFATSSINVEYIFAFNESKEDVWICKLISGLGIVPIIKEPISMYCDNSGAIAIAKDDGVTKAHAAWVKGKMEVVVLMLLTMDLEIQQNLSYFGAYDMLEEGLRGSKKLKPGDFSLYVDDGHRAAIEAIGTYHLELPSGLVIVLNNGHCAPSITSGVILVLCLFVDGFINCFDENNVILATKNNLVYFDIIEIDMSCSNTNDSSIYVFQKELDNQLEKTIKSLRSDRGGYTKETIGYFFYSLFENKVFVARNAEFFESKLLDLKSSGSVEDLELIQEKDKNPSVDTNLNHEEDDQDLMCLYMFLYIYTKEHELWDLDEPSNYKAALLDPESKKWLDVMNVEMQSMKDNDVWVLVELPPIATTVGSKWHLKKKTDIDGVVYIFKVRLVAKGFTQTYMVDYKETFSSVVDLRAIRILIDIATYYDYKI</sequence>
<dbReference type="CDD" id="cd09272">
    <property type="entry name" value="RNase_HI_RT_Ty1"/>
    <property type="match status" value="1"/>
</dbReference>
<dbReference type="InterPro" id="IPR013103">
    <property type="entry name" value="RVT_2"/>
</dbReference>
<dbReference type="AlphaFoldDB" id="A0A6L2NPK7"/>
<organism evidence="2">
    <name type="scientific">Tanacetum cinerariifolium</name>
    <name type="common">Dalmatian daisy</name>
    <name type="synonym">Chrysanthemum cinerariifolium</name>
    <dbReference type="NCBI Taxonomy" id="118510"/>
    <lineage>
        <taxon>Eukaryota</taxon>
        <taxon>Viridiplantae</taxon>
        <taxon>Streptophyta</taxon>
        <taxon>Embryophyta</taxon>
        <taxon>Tracheophyta</taxon>
        <taxon>Spermatophyta</taxon>
        <taxon>Magnoliopsida</taxon>
        <taxon>eudicotyledons</taxon>
        <taxon>Gunneridae</taxon>
        <taxon>Pentapetalae</taxon>
        <taxon>asterids</taxon>
        <taxon>campanulids</taxon>
        <taxon>Asterales</taxon>
        <taxon>Asteraceae</taxon>
        <taxon>Asteroideae</taxon>
        <taxon>Anthemideae</taxon>
        <taxon>Anthemidinae</taxon>
        <taxon>Tanacetum</taxon>
    </lineage>
</organism>
<evidence type="ECO:0000313" key="2">
    <source>
        <dbReference type="EMBL" id="GEU87329.1"/>
    </source>
</evidence>
<protein>
    <recommendedName>
        <fullName evidence="1">Reverse transcriptase Ty1/copia-type domain-containing protein</fullName>
    </recommendedName>
</protein>
<name>A0A6L2NPK7_TANCI</name>
<reference evidence="2" key="1">
    <citation type="journal article" date="2019" name="Sci. Rep.">
        <title>Draft genome of Tanacetum cinerariifolium, the natural source of mosquito coil.</title>
        <authorList>
            <person name="Yamashiro T."/>
            <person name="Shiraishi A."/>
            <person name="Satake H."/>
            <person name="Nakayama K."/>
        </authorList>
    </citation>
    <scope>NUCLEOTIDE SEQUENCE</scope>
</reference>
<dbReference type="Pfam" id="PF07727">
    <property type="entry name" value="RVT_2"/>
    <property type="match status" value="1"/>
</dbReference>
<dbReference type="EMBL" id="BKCJ010009517">
    <property type="protein sequence ID" value="GEU87329.1"/>
    <property type="molecule type" value="Genomic_DNA"/>
</dbReference>